<evidence type="ECO:0000256" key="1">
    <source>
        <dbReference type="SAM" id="Coils"/>
    </source>
</evidence>
<reference evidence="2 3" key="1">
    <citation type="submission" date="2018-04" db="EMBL/GenBank/DDBJ databases">
        <title>Novel Campyloabacter and Helicobacter Species and Strains.</title>
        <authorList>
            <person name="Mannion A.J."/>
            <person name="Shen Z."/>
            <person name="Fox J.G."/>
        </authorList>
    </citation>
    <scope>NUCLEOTIDE SEQUENCE [LARGE SCALE GENOMIC DNA]</scope>
    <source>
        <strain evidence="2 3">MIT 97-5075</strain>
    </source>
</reference>
<keyword evidence="3" id="KW-1185">Reference proteome</keyword>
<organism evidence="2 3">
    <name type="scientific">Helicobacter aurati</name>
    <dbReference type="NCBI Taxonomy" id="137778"/>
    <lineage>
        <taxon>Bacteria</taxon>
        <taxon>Pseudomonadati</taxon>
        <taxon>Campylobacterota</taxon>
        <taxon>Epsilonproteobacteria</taxon>
        <taxon>Campylobacterales</taxon>
        <taxon>Helicobacteraceae</taxon>
        <taxon>Helicobacter</taxon>
    </lineage>
</organism>
<dbReference type="EMBL" id="NXLW01000005">
    <property type="protein sequence ID" value="RDU72736.1"/>
    <property type="molecule type" value="Genomic_DNA"/>
</dbReference>
<evidence type="ECO:0000313" key="2">
    <source>
        <dbReference type="EMBL" id="RDU72736.1"/>
    </source>
</evidence>
<dbReference type="AlphaFoldDB" id="A0A3D8J6I9"/>
<accession>A0A3D8J6I9</accession>
<gene>
    <name evidence="2" type="ORF">CQA66_03855</name>
</gene>
<comment type="caution">
    <text evidence="2">The sequence shown here is derived from an EMBL/GenBank/DDBJ whole genome shotgun (WGS) entry which is preliminary data.</text>
</comment>
<dbReference type="Proteomes" id="UP000256424">
    <property type="component" value="Unassembled WGS sequence"/>
</dbReference>
<feature type="coiled-coil region" evidence="1">
    <location>
        <begin position="322"/>
        <end position="453"/>
    </location>
</feature>
<protein>
    <submittedName>
        <fullName evidence="2">Uncharacterized protein</fullName>
    </submittedName>
</protein>
<proteinExistence type="predicted"/>
<evidence type="ECO:0000313" key="3">
    <source>
        <dbReference type="Proteomes" id="UP000256424"/>
    </source>
</evidence>
<dbReference type="RefSeq" id="WP_104762422.1">
    <property type="nucleotide sequence ID" value="NZ_FZPM01000004.1"/>
</dbReference>
<dbReference type="OrthoDB" id="5327696at2"/>
<keyword evidence="1" id="KW-0175">Coiled coil</keyword>
<sequence>MMDIIQKLEIILNQGLYGRDDEVRLALLCVLANKPLFLYGHDDVTEIKTRFDALFGETFIKAKVCYSNVLKEKYNINKYTAYCFLGNHTDSNFLYKYFFSANCSNVVERLGQFRAEAQKLKKYFQEYDFSKFWNDENKNIAINFIESLVAHVARLCNQDAGSSADKAKILITNISDKHFKDFLHLLAINLIISNRKILSPMDFGMFYYCLRDWADALKYLEETICLSLSNASIPTFVFHNAECENELKKQFLTGYEQNVSEFPYGEFMVYVPYSSSPNQSPHEIFLIIQDFHKYFQDISQTDHHHDLDEDFRELESKEDIFKRAQLEEIELKEAQLAQVQLKRSAFKTVKDGLDERLKIVIAKETELREQREALENKCKDSKIAGQKEGYELQIAEVRAKENQYKEVRLNLEGQLQEARNVLEDKLRHTKEILESKIQELQVKEADVQEVRTRVNARLASLKSDVNIRLKKAKGYATQLRSLVVTLNKIIESCDKQMQNVSKPNPIWANPLKLHVAGLHKIQKNLPSMIRVFETKIKQYEENMRKSLQV</sequence>
<name>A0A3D8J6I9_9HELI</name>